<dbReference type="KEGG" id="vg:5179451"/>
<protein>
    <submittedName>
        <fullName evidence="1">ORF9</fullName>
    </submittedName>
</protein>
<dbReference type="Proteomes" id="UP000120576">
    <property type="component" value="Genome"/>
</dbReference>
<reference evidence="1 2" key="1">
    <citation type="journal article" date="2006" name="J. Gen. Virol.">
        <title>Genome sequences of two frog herpesviruses.</title>
        <authorList>
            <person name="Davison A.J."/>
            <person name="Cunningham C."/>
            <person name="Sauerbier W."/>
            <person name="McKinnell R.G."/>
        </authorList>
    </citation>
    <scope>NUCLEOTIDE SEQUENCE [LARGE SCALE GENOMIC DNA]</scope>
    <source>
        <strain evidence="1">ATCC VR-568</strain>
    </source>
</reference>
<organism evidence="1 2">
    <name type="scientific">Ranid herpesvirus 2</name>
    <dbReference type="NCBI Taxonomy" id="389214"/>
    <lineage>
        <taxon>Viruses</taxon>
        <taxon>Duplodnaviria</taxon>
        <taxon>Heunggongvirae</taxon>
        <taxon>Peploviricota</taxon>
        <taxon>Herviviricetes</taxon>
        <taxon>Herpesvirales</taxon>
        <taxon>Alloherpesviridae</taxon>
        <taxon>Batravirus</taxon>
        <taxon>Batravirus ranidallo2</taxon>
    </lineage>
</organism>
<proteinExistence type="predicted"/>
<dbReference type="RefSeq" id="YP_656517.1">
    <property type="nucleotide sequence ID" value="NC_008210.1"/>
</dbReference>
<name>Q14W97_9VIRU</name>
<dbReference type="GeneID" id="5179451"/>
<evidence type="ECO:0000313" key="2">
    <source>
        <dbReference type="Proteomes" id="UP000120576"/>
    </source>
</evidence>
<accession>Q14W97</accession>
<keyword evidence="2" id="KW-1185">Reference proteome</keyword>
<dbReference type="EMBL" id="DQ665652">
    <property type="protein sequence ID" value="ABG25565.1"/>
    <property type="molecule type" value="Genomic_DNA"/>
</dbReference>
<evidence type="ECO:0000313" key="1">
    <source>
        <dbReference type="EMBL" id="ABG25565.1"/>
    </source>
</evidence>
<sequence>MEFIDKSKWLPGLNRAFGLEDPADLMKAAYDVLCCLDKYDIATAAFLANCEVNSCMTLTTMLEKMLKCTPTQQINFLRSLYTGNEDFRRKLHAHLEVTGLLNAYELQYKFKNLSGVEFRGLISPLYNKVLEMAEKLPRVENLCGAIRRYMPAKFVRNVQYELKARTSGKVEATAFVAGNMMNYAEQSLLSYVLCTTFECIGDIPVTEEEALLMMRANPGLPPRWIPGLTTEFGVMPSLLAYCAEHYSKTLAARYISAIINSMKIDMPKEEQTEKGTQRTYVFTAFRVMGMQPYEKQRAFFQRVMMRYPELANNTRCYIQSRKPPNLQQLDLCLLALTDEPCLSRFAPMKETIAELPTKHPGSPPVLEVVECIEVYEGRKTELGVEMSPELMWQAVKLYPYGHQEQFGEFITYFLPALYAYIKHKKLGKEEWPKAYEFALRYKNPFIILAKSAYPPQKSSF</sequence>